<dbReference type="Gene3D" id="3.40.710.10">
    <property type="entry name" value="DD-peptidase/beta-lactamase superfamily"/>
    <property type="match status" value="1"/>
</dbReference>
<evidence type="ECO:0000256" key="1">
    <source>
        <dbReference type="ARBA" id="ARBA00011076"/>
    </source>
</evidence>
<dbReference type="SUPFAM" id="SSF56601">
    <property type="entry name" value="beta-lactamase/transpeptidase-like"/>
    <property type="match status" value="1"/>
</dbReference>
<evidence type="ECO:0000256" key="5">
    <source>
        <dbReference type="ARBA" id="ARBA00049534"/>
    </source>
</evidence>
<evidence type="ECO:0000256" key="2">
    <source>
        <dbReference type="ARBA" id="ARBA00011881"/>
    </source>
</evidence>
<dbReference type="PANTHER" id="PTHR12544">
    <property type="entry name" value="GLUTAMINASE"/>
    <property type="match status" value="1"/>
</dbReference>
<accession>A0A2W4RQQ1</accession>
<dbReference type="HAMAP" id="MF_00313">
    <property type="entry name" value="Glutaminase"/>
    <property type="match status" value="1"/>
</dbReference>
<name>A0A2W4RQQ1_9GAMM</name>
<organism evidence="8 9">
    <name type="scientific">Candidatus Methylumidiphilus alinenensis</name>
    <dbReference type="NCBI Taxonomy" id="2202197"/>
    <lineage>
        <taxon>Bacteria</taxon>
        <taxon>Pseudomonadati</taxon>
        <taxon>Pseudomonadota</taxon>
        <taxon>Gammaproteobacteria</taxon>
        <taxon>Methylococcales</taxon>
        <taxon>Candidatus Methylumidiphilus</taxon>
    </lineage>
</organism>
<evidence type="ECO:0000259" key="7">
    <source>
        <dbReference type="PROSITE" id="PS50801"/>
    </source>
</evidence>
<feature type="binding site" evidence="6">
    <location>
        <position position="115"/>
    </location>
    <ligand>
        <name>substrate</name>
    </ligand>
</feature>
<feature type="binding site" evidence="6">
    <location>
        <position position="65"/>
    </location>
    <ligand>
        <name>substrate</name>
    </ligand>
</feature>
<gene>
    <name evidence="6 8" type="primary">glsA</name>
    <name evidence="8" type="ORF">DM484_00940</name>
</gene>
<keyword evidence="6" id="KW-0007">Acetylation</keyword>
<dbReference type="InterPro" id="IPR015868">
    <property type="entry name" value="Glutaminase"/>
</dbReference>
<feature type="binding site" evidence="6">
    <location>
        <position position="242"/>
    </location>
    <ligand>
        <name>substrate</name>
    </ligand>
</feature>
<proteinExistence type="inferred from homology"/>
<dbReference type="EC" id="3.5.1.2" evidence="3 6"/>
<dbReference type="Proteomes" id="UP000249396">
    <property type="component" value="Unassembled WGS sequence"/>
</dbReference>
<evidence type="ECO:0000313" key="9">
    <source>
        <dbReference type="Proteomes" id="UP000249396"/>
    </source>
</evidence>
<comment type="catalytic activity">
    <reaction evidence="5 6">
        <text>L-glutamine + H2O = L-glutamate + NH4(+)</text>
        <dbReference type="Rhea" id="RHEA:15889"/>
        <dbReference type="ChEBI" id="CHEBI:15377"/>
        <dbReference type="ChEBI" id="CHEBI:28938"/>
        <dbReference type="ChEBI" id="CHEBI:29985"/>
        <dbReference type="ChEBI" id="CHEBI:58359"/>
        <dbReference type="EC" id="3.5.1.2"/>
    </reaction>
</comment>
<dbReference type="PANTHER" id="PTHR12544:SF29">
    <property type="entry name" value="GLUTAMINASE"/>
    <property type="match status" value="1"/>
</dbReference>
<evidence type="ECO:0000256" key="3">
    <source>
        <dbReference type="ARBA" id="ARBA00012918"/>
    </source>
</evidence>
<dbReference type="InterPro" id="IPR002645">
    <property type="entry name" value="STAS_dom"/>
</dbReference>
<feature type="binding site" evidence="6">
    <location>
        <position position="190"/>
    </location>
    <ligand>
        <name>substrate</name>
    </ligand>
</feature>
<dbReference type="GO" id="GO:0004359">
    <property type="term" value="F:glutaminase activity"/>
    <property type="evidence" value="ECO:0007669"/>
    <property type="project" value="UniProtKB-UniRule"/>
</dbReference>
<feature type="domain" description="STAS" evidence="7">
    <location>
        <begin position="347"/>
        <end position="428"/>
    </location>
</feature>
<dbReference type="InterPro" id="IPR036513">
    <property type="entry name" value="STAS_dom_sf"/>
</dbReference>
<dbReference type="Pfam" id="PF01740">
    <property type="entry name" value="STAS"/>
    <property type="match status" value="1"/>
</dbReference>
<feature type="binding site" evidence="6">
    <location>
        <position position="159"/>
    </location>
    <ligand>
        <name>substrate</name>
    </ligand>
</feature>
<dbReference type="Pfam" id="PF04960">
    <property type="entry name" value="Glutaminase"/>
    <property type="match status" value="1"/>
</dbReference>
<reference evidence="8 9" key="1">
    <citation type="journal article" date="2018" name="Aquat. Microb. Ecol.">
        <title>Gammaproteobacterial methanotrophs dominate.</title>
        <authorList>
            <person name="Rissanen A.J."/>
            <person name="Saarenheimo J."/>
            <person name="Tiirola M."/>
            <person name="Peura S."/>
            <person name="Aalto S.L."/>
            <person name="Karvinen A."/>
            <person name="Nykanen H."/>
        </authorList>
    </citation>
    <scope>NUCLEOTIDE SEQUENCE [LARGE SCALE GENOMIC DNA]</scope>
    <source>
        <strain evidence="8">AMbin10</strain>
    </source>
</reference>
<dbReference type="GO" id="GO:0006537">
    <property type="term" value="P:glutamate biosynthetic process"/>
    <property type="evidence" value="ECO:0007669"/>
    <property type="project" value="TreeGrafter"/>
</dbReference>
<dbReference type="SUPFAM" id="SSF52091">
    <property type="entry name" value="SpoIIaa-like"/>
    <property type="match status" value="1"/>
</dbReference>
<evidence type="ECO:0000256" key="4">
    <source>
        <dbReference type="ARBA" id="ARBA00022801"/>
    </source>
</evidence>
<dbReference type="CDD" id="cd07042">
    <property type="entry name" value="STAS_SulP_like_sulfate_transporter"/>
    <property type="match status" value="1"/>
</dbReference>
<dbReference type="PROSITE" id="PS50801">
    <property type="entry name" value="STAS"/>
    <property type="match status" value="1"/>
</dbReference>
<keyword evidence="4 6" id="KW-0378">Hydrolase</keyword>
<comment type="caution">
    <text evidence="8">The sequence shown here is derived from an EMBL/GenBank/DDBJ whole genome shotgun (WGS) entry which is preliminary data.</text>
</comment>
<evidence type="ECO:0000313" key="8">
    <source>
        <dbReference type="EMBL" id="PZN86291.1"/>
    </source>
</evidence>
<dbReference type="FunFam" id="3.40.710.10:FF:000005">
    <property type="entry name" value="Glutaminase"/>
    <property type="match status" value="1"/>
</dbReference>
<evidence type="ECO:0000256" key="6">
    <source>
        <dbReference type="HAMAP-Rule" id="MF_00313"/>
    </source>
</evidence>
<dbReference type="Gene3D" id="3.30.750.24">
    <property type="entry name" value="STAS domain"/>
    <property type="match status" value="1"/>
</dbReference>
<feature type="binding site" evidence="6">
    <location>
        <position position="260"/>
    </location>
    <ligand>
        <name>substrate</name>
    </ligand>
</feature>
<dbReference type="AlphaFoldDB" id="A0A2W4RQQ1"/>
<sequence>MNANSLQNYLQGLHRDCAGIDTGAVASYIPELQKADPASFGIVLITVEGHVYQVGDSRQPFTIQSISKAITYGLALEDQGTEAVLSKVDVEPSGEAFNSISLEPETGRPKNPMINAGAIATVGLIEGNTPETKFSRMLNCYEKYLGHPVIIDEDVYRSEKSTGHRNRAIAYLLRNSNIIEKDTDDVLDVYFKQCSLLVTCEDLALIGATLANNGFNPLTGIRALQDRYVPAVLSVMSSCGMYDYSGAWIYEVGMPAKSGVGGGILAVLPGQFGLAVFSPRLDERGNSVRGIAVCKKLSADFGLHMFHIGRATASSVIHARYDAAQVPSKRTRDPEQNRLLAELGHRVIVLELQGDLAFASAEIVIHESMRAVENADFLILDFTRVEEIDASALTLIADLIKSLFDFSKQVLISGYSQKHELAKKIKQSVEVATGLPLLNCEDIDHALEWCEQNLLAKRFPLEAISLRRDRRKA</sequence>
<dbReference type="EMBL" id="QJPH01000086">
    <property type="protein sequence ID" value="PZN86291.1"/>
    <property type="molecule type" value="Genomic_DNA"/>
</dbReference>
<dbReference type="InterPro" id="IPR012338">
    <property type="entry name" value="Beta-lactam/transpept-like"/>
</dbReference>
<comment type="subunit">
    <text evidence="2 6">Homotetramer.</text>
</comment>
<dbReference type="NCBIfam" id="TIGR03814">
    <property type="entry name" value="Gln_ase"/>
    <property type="match status" value="1"/>
</dbReference>
<dbReference type="GO" id="GO:0006543">
    <property type="term" value="P:L-glutamine catabolic process"/>
    <property type="evidence" value="ECO:0007669"/>
    <property type="project" value="TreeGrafter"/>
</dbReference>
<protein>
    <recommendedName>
        <fullName evidence="3 6">Glutaminase</fullName>
        <ecNumber evidence="3 6">3.5.1.2</ecNumber>
    </recommendedName>
</protein>
<feature type="binding site" evidence="6">
    <location>
        <position position="166"/>
    </location>
    <ligand>
        <name>substrate</name>
    </ligand>
</feature>
<comment type="similarity">
    <text evidence="1 6">Belongs to the glutaminase family.</text>
</comment>